<dbReference type="Proteomes" id="UP000612055">
    <property type="component" value="Unassembled WGS sequence"/>
</dbReference>
<name>A0A836BN25_9CHLO</name>
<comment type="caution">
    <text evidence="2">The sequence shown here is derived from an EMBL/GenBank/DDBJ whole genome shotgun (WGS) entry which is preliminary data.</text>
</comment>
<evidence type="ECO:0000313" key="3">
    <source>
        <dbReference type="Proteomes" id="UP000612055"/>
    </source>
</evidence>
<organism evidence="2 3">
    <name type="scientific">Edaphochlamys debaryana</name>
    <dbReference type="NCBI Taxonomy" id="47281"/>
    <lineage>
        <taxon>Eukaryota</taxon>
        <taxon>Viridiplantae</taxon>
        <taxon>Chlorophyta</taxon>
        <taxon>core chlorophytes</taxon>
        <taxon>Chlorophyceae</taxon>
        <taxon>CS clade</taxon>
        <taxon>Chlamydomonadales</taxon>
        <taxon>Chlamydomonadales incertae sedis</taxon>
        <taxon>Edaphochlamys</taxon>
    </lineage>
</organism>
<evidence type="ECO:0000313" key="2">
    <source>
        <dbReference type="EMBL" id="KAG2482786.1"/>
    </source>
</evidence>
<dbReference type="EMBL" id="JAEHOE010000202">
    <property type="protein sequence ID" value="KAG2482786.1"/>
    <property type="molecule type" value="Genomic_DNA"/>
</dbReference>
<gene>
    <name evidence="2" type="ORF">HYH03_018323</name>
</gene>
<keyword evidence="3" id="KW-1185">Reference proteome</keyword>
<proteinExistence type="predicted"/>
<keyword evidence="1" id="KW-0472">Membrane</keyword>
<sequence>MANDGPLIFQAITTIGSAFGAAFMLYMALKGDIAEFKADIKAGMTEFKADINKAEDRWLNVAQEGYSERRLVNYIRDQQLRILEPPSVNVGRE</sequence>
<keyword evidence="1" id="KW-0812">Transmembrane</keyword>
<dbReference type="AlphaFoldDB" id="A0A836BN25"/>
<accession>A0A836BN25</accession>
<reference evidence="2" key="1">
    <citation type="journal article" date="2020" name="bioRxiv">
        <title>Comparative genomics of Chlamydomonas.</title>
        <authorList>
            <person name="Craig R.J."/>
            <person name="Hasan A.R."/>
            <person name="Ness R.W."/>
            <person name="Keightley P.D."/>
        </authorList>
    </citation>
    <scope>NUCLEOTIDE SEQUENCE</scope>
    <source>
        <strain evidence="2">CCAP 11/70</strain>
    </source>
</reference>
<evidence type="ECO:0000256" key="1">
    <source>
        <dbReference type="SAM" id="Phobius"/>
    </source>
</evidence>
<protein>
    <submittedName>
        <fullName evidence="2">Uncharacterized protein</fullName>
    </submittedName>
</protein>
<keyword evidence="1" id="KW-1133">Transmembrane helix</keyword>
<feature type="transmembrane region" description="Helical" evidence="1">
    <location>
        <begin position="6"/>
        <end position="29"/>
    </location>
</feature>